<proteinExistence type="predicted"/>
<name>A0A0W0XVR6_9GAMM</name>
<reference evidence="2 3" key="1">
    <citation type="submission" date="2015-11" db="EMBL/GenBank/DDBJ databases">
        <title>Genomic analysis of 38 Legionella species identifies large and diverse effector repertoires.</title>
        <authorList>
            <person name="Burstein D."/>
            <person name="Amaro F."/>
            <person name="Zusman T."/>
            <person name="Lifshitz Z."/>
            <person name="Cohen O."/>
            <person name="Gilbert J.A."/>
            <person name="Pupko T."/>
            <person name="Shuman H.A."/>
            <person name="Segal G."/>
        </authorList>
    </citation>
    <scope>NUCLEOTIDE SEQUENCE [LARGE SCALE GENOMIC DNA]</scope>
    <source>
        <strain evidence="2 3">WA-270A-C2</strain>
    </source>
</reference>
<evidence type="ECO:0000313" key="2">
    <source>
        <dbReference type="EMBL" id="KTD48633.1"/>
    </source>
</evidence>
<dbReference type="InterPro" id="IPR044887">
    <property type="entry name" value="SoDot-IcmSS_sf"/>
</dbReference>
<feature type="compositionally biased region" description="Basic and acidic residues" evidence="1">
    <location>
        <begin position="224"/>
        <end position="234"/>
    </location>
</feature>
<sequence>MGFQYKSYSELKEAWTETKRLYCARHEATDIHHLPSARKHRQIQLEVIENVFSEIDKNEKMDVARRAKVITGFVHILREEIKEAREQSGYLSRLLKSMIGETEKGDTLEKGQTENLLDVAAADSMVLAAWQFFNSVVYEKVGEKVRKEHAFKVDGLDVNKYHTHMVSLKERYSQTVFSSAHTKTEKELQAEADELKRAEREKHPSMMQSVRTGLSSLIWGANTKAEKKDGKAEETEVVSPQPSNG</sequence>
<dbReference type="RefSeq" id="WP_058531083.1">
    <property type="nucleotide sequence ID" value="NZ_CAAAIN010000001.1"/>
</dbReference>
<dbReference type="PATRIC" id="fig|458.5.peg.1020"/>
<dbReference type="InterPro" id="IPR031758">
    <property type="entry name" value="SoDot-IcmSS"/>
</dbReference>
<protein>
    <recommendedName>
        <fullName evidence="4">Dot/Icm T4SS effector</fullName>
    </recommendedName>
</protein>
<keyword evidence="3" id="KW-1185">Reference proteome</keyword>
<dbReference type="EMBL" id="LNYT01000007">
    <property type="protein sequence ID" value="KTD48633.1"/>
    <property type="molecule type" value="Genomic_DNA"/>
</dbReference>
<dbReference type="Proteomes" id="UP000054608">
    <property type="component" value="Unassembled WGS sequence"/>
</dbReference>
<accession>A0A0W0XVR6</accession>
<dbReference type="AlphaFoldDB" id="A0A0W0XVR6"/>
<gene>
    <name evidence="2" type="ORF">Lrub_0984</name>
</gene>
<comment type="caution">
    <text evidence="2">The sequence shown here is derived from an EMBL/GenBank/DDBJ whole genome shotgun (WGS) entry which is preliminary data.</text>
</comment>
<evidence type="ECO:0008006" key="4">
    <source>
        <dbReference type="Google" id="ProtNLM"/>
    </source>
</evidence>
<evidence type="ECO:0000256" key="1">
    <source>
        <dbReference type="SAM" id="MobiDB-lite"/>
    </source>
</evidence>
<organism evidence="2 3">
    <name type="scientific">Legionella rubrilucens</name>
    <dbReference type="NCBI Taxonomy" id="458"/>
    <lineage>
        <taxon>Bacteria</taxon>
        <taxon>Pseudomonadati</taxon>
        <taxon>Pseudomonadota</taxon>
        <taxon>Gammaproteobacteria</taxon>
        <taxon>Legionellales</taxon>
        <taxon>Legionellaceae</taxon>
        <taxon>Legionella</taxon>
    </lineage>
</organism>
<feature type="region of interest" description="Disordered" evidence="1">
    <location>
        <begin position="223"/>
        <end position="245"/>
    </location>
</feature>
<dbReference type="Gene3D" id="1.20.1440.330">
    <property type="match status" value="1"/>
</dbReference>
<dbReference type="Pfam" id="PF16848">
    <property type="entry name" value="SoDot-IcmSS"/>
    <property type="match status" value="1"/>
</dbReference>
<evidence type="ECO:0000313" key="3">
    <source>
        <dbReference type="Proteomes" id="UP000054608"/>
    </source>
</evidence>
<dbReference type="OrthoDB" id="5651423at2"/>